<keyword evidence="3" id="KW-0560">Oxidoreductase</keyword>
<dbReference type="GO" id="GO:0016491">
    <property type="term" value="F:oxidoreductase activity"/>
    <property type="evidence" value="ECO:0007669"/>
    <property type="project" value="UniProtKB-KW"/>
</dbReference>
<sequence>MMTPIKNVAVFGANGALGEVLIPALLQADFDVTCITRPDSQKSLPAGVEVRVSDYSNIKALTMALKGQDVIVEAFNPAAASYQTNILRAALAAGVGHIVTPDFSGNTFHPNAKEALIFGPKFTAQRELERIVAESNGSLSWTAIITGPWYDWTIERGIFWINREEQTISRYGSGDQRFSISRPALNGQALVTVLTNPEKYRNRAAYFASHTVSTNQLITLIEDLGLESWRIIDLPFDGFTEKARALWREDTEQGVEDRLNSTAYAALSTVALLDEDNHYGSNFEDQVESGWGEGENALRENLRRLLT</sequence>
<dbReference type="Proteomes" id="UP000020467">
    <property type="component" value="Unassembled WGS sequence"/>
</dbReference>
<keyword evidence="2" id="KW-0521">NADP</keyword>
<keyword evidence="6" id="KW-1185">Reference proteome</keyword>
<evidence type="ECO:0000259" key="4">
    <source>
        <dbReference type="Pfam" id="PF13460"/>
    </source>
</evidence>
<evidence type="ECO:0000256" key="3">
    <source>
        <dbReference type="ARBA" id="ARBA00023002"/>
    </source>
</evidence>
<organism evidence="5 6">
    <name type="scientific">Colletotrichum fioriniae PJ7</name>
    <dbReference type="NCBI Taxonomy" id="1445577"/>
    <lineage>
        <taxon>Eukaryota</taxon>
        <taxon>Fungi</taxon>
        <taxon>Dikarya</taxon>
        <taxon>Ascomycota</taxon>
        <taxon>Pezizomycotina</taxon>
        <taxon>Sordariomycetes</taxon>
        <taxon>Hypocreomycetidae</taxon>
        <taxon>Glomerellales</taxon>
        <taxon>Glomerellaceae</taxon>
        <taxon>Colletotrichum</taxon>
        <taxon>Colletotrichum acutatum species complex</taxon>
    </lineage>
</organism>
<gene>
    <name evidence="5" type="ORF">CFIO01_00599</name>
</gene>
<dbReference type="EMBL" id="JARH01000341">
    <property type="protein sequence ID" value="EXF82085.1"/>
    <property type="molecule type" value="Genomic_DNA"/>
</dbReference>
<proteinExistence type="inferred from homology"/>
<dbReference type="InterPro" id="IPR016040">
    <property type="entry name" value="NAD(P)-bd_dom"/>
</dbReference>
<dbReference type="InterPro" id="IPR036291">
    <property type="entry name" value="NAD(P)-bd_dom_sf"/>
</dbReference>
<name>A0A010QZX7_9PEZI</name>
<evidence type="ECO:0000313" key="6">
    <source>
        <dbReference type="Proteomes" id="UP000020467"/>
    </source>
</evidence>
<dbReference type="KEGG" id="cfj:CFIO01_00599"/>
<comment type="similarity">
    <text evidence="1">Belongs to the NmrA-type oxidoreductase family. Isoflavone reductase subfamily.</text>
</comment>
<feature type="domain" description="NAD(P)-binding" evidence="4">
    <location>
        <begin position="12"/>
        <end position="157"/>
    </location>
</feature>
<dbReference type="Gene3D" id="3.40.50.720">
    <property type="entry name" value="NAD(P)-binding Rossmann-like Domain"/>
    <property type="match status" value="1"/>
</dbReference>
<accession>A0A010QZX7</accession>
<reference evidence="5 6" key="1">
    <citation type="submission" date="2014-02" db="EMBL/GenBank/DDBJ databases">
        <title>The genome sequence of Colletotrichum fioriniae PJ7.</title>
        <authorList>
            <person name="Baroncelli R."/>
            <person name="Thon M.R."/>
        </authorList>
    </citation>
    <scope>NUCLEOTIDE SEQUENCE [LARGE SCALE GENOMIC DNA]</scope>
    <source>
        <strain evidence="5 6">PJ7</strain>
    </source>
</reference>
<dbReference type="PANTHER" id="PTHR47706:SF1">
    <property type="entry name" value="CIPA-LIKE, PUTATIVE (AFU_ORTHOLOGUE AFUA_1G12460)-RELATED"/>
    <property type="match status" value="1"/>
</dbReference>
<dbReference type="InterPro" id="IPR051609">
    <property type="entry name" value="NmrA/Isoflavone_reductase-like"/>
</dbReference>
<comment type="caution">
    <text evidence="5">The sequence shown here is derived from an EMBL/GenBank/DDBJ whole genome shotgun (WGS) entry which is preliminary data.</text>
</comment>
<evidence type="ECO:0000256" key="2">
    <source>
        <dbReference type="ARBA" id="ARBA00022857"/>
    </source>
</evidence>
<dbReference type="PANTHER" id="PTHR47706">
    <property type="entry name" value="NMRA-LIKE FAMILY PROTEIN"/>
    <property type="match status" value="1"/>
</dbReference>
<protein>
    <recommendedName>
        <fullName evidence="4">NAD(P)-binding domain-containing protein</fullName>
    </recommendedName>
</protein>
<dbReference type="Pfam" id="PF13460">
    <property type="entry name" value="NAD_binding_10"/>
    <property type="match status" value="1"/>
</dbReference>
<evidence type="ECO:0000313" key="5">
    <source>
        <dbReference type="EMBL" id="EXF82085.1"/>
    </source>
</evidence>
<dbReference type="AlphaFoldDB" id="A0A010QZX7"/>
<dbReference type="OrthoDB" id="9984533at2759"/>
<dbReference type="HOGENOM" id="CLU_044876_3_0_1"/>
<dbReference type="eggNOG" id="ENOG502SPAG">
    <property type="taxonomic scope" value="Eukaryota"/>
</dbReference>
<dbReference type="SUPFAM" id="SSF51735">
    <property type="entry name" value="NAD(P)-binding Rossmann-fold domains"/>
    <property type="match status" value="1"/>
</dbReference>
<evidence type="ECO:0000256" key="1">
    <source>
        <dbReference type="ARBA" id="ARBA00005725"/>
    </source>
</evidence>